<dbReference type="AlphaFoldDB" id="A0A0R3WYA3"/>
<organism evidence="2">
    <name type="scientific">Hydatigena taeniaeformis</name>
    <name type="common">Feline tapeworm</name>
    <name type="synonym">Taenia taeniaeformis</name>
    <dbReference type="NCBI Taxonomy" id="6205"/>
    <lineage>
        <taxon>Eukaryota</taxon>
        <taxon>Metazoa</taxon>
        <taxon>Spiralia</taxon>
        <taxon>Lophotrochozoa</taxon>
        <taxon>Platyhelminthes</taxon>
        <taxon>Cestoda</taxon>
        <taxon>Eucestoda</taxon>
        <taxon>Cyclophyllidea</taxon>
        <taxon>Taeniidae</taxon>
        <taxon>Hydatigera</taxon>
    </lineage>
</organism>
<accession>A0A0R3WYA3</accession>
<dbReference type="WBParaSite" id="TTAC_0000574301-mRNA-1">
    <property type="protein sequence ID" value="TTAC_0000574301-mRNA-1"/>
    <property type="gene ID" value="TTAC_0000574301"/>
</dbReference>
<evidence type="ECO:0000313" key="2">
    <source>
        <dbReference type="WBParaSite" id="TTAC_0000574301-mRNA-1"/>
    </source>
</evidence>
<name>A0A0R3WYA3_HYDTA</name>
<dbReference type="STRING" id="6205.A0A0R3WYA3"/>
<reference evidence="2" key="1">
    <citation type="submission" date="2017-02" db="UniProtKB">
        <authorList>
            <consortium name="WormBaseParasite"/>
        </authorList>
    </citation>
    <scope>IDENTIFICATION</scope>
</reference>
<proteinExistence type="predicted"/>
<sequence>LEEKLAQDRGKLNERMRQLREQMHSYQDRLARDFRAQCDQEKAELSGRIKIRAEKLEEAVSQPTSLVLVCGKGAQKVEEVQRF</sequence>
<protein>
    <submittedName>
        <fullName evidence="2">Ezrin-radixin-moesin-like protein</fullName>
    </submittedName>
</protein>
<evidence type="ECO:0000256" key="1">
    <source>
        <dbReference type="SAM" id="Coils"/>
    </source>
</evidence>
<keyword evidence="1" id="KW-0175">Coiled coil</keyword>
<feature type="coiled-coil region" evidence="1">
    <location>
        <begin position="2"/>
        <end position="29"/>
    </location>
</feature>